<dbReference type="GO" id="GO:0003676">
    <property type="term" value="F:nucleic acid binding"/>
    <property type="evidence" value="ECO:0007669"/>
    <property type="project" value="InterPro"/>
</dbReference>
<dbReference type="InterPro" id="IPR002156">
    <property type="entry name" value="RNaseH_domain"/>
</dbReference>
<evidence type="ECO:0000259" key="1">
    <source>
        <dbReference type="PROSITE" id="PS50994"/>
    </source>
</evidence>
<name>A0A699H7J5_TANCI</name>
<sequence length="586" mass="67699">DLRQPLKGQHEVKSKEMLIWCKRRKVPGVYALNRFLSRSAERALPFFETLKNITNENKDDYLWTEETERAFQKIKKIIIKLLTLTTLVSEEALYVYLVSSQDTVSGVLLAERKGKQTPIRYVSRTLHEAERIYALLEKLALCLLHLSWRLRRCFEAYMIKLITDQPIKQILNKLEVLADFLNEIPIGTKHLEICSLTGEEAKMELWTLCTDGASSLKGVASLAGLRIERKMKVHALKVKVDSKLVACQLNDEFVASSEVMTKYLTKVKEHVALFEKISIENIPRYQNQKTDVLSKLASVAFNHLTKEVLVEVLNAKSVDVQEVNTIVKGEEDNWINLIIKCLEEGVRLKNENEARTLRMKISQYVIEEGVLFKKSYLAPMLRCVKPLQANYIIRETRLTSIMSPWPFYQCGLDILGTLPEGPNKLKFIIVAIDYFTKFKLQIVIVIDNRTQLVNDLFKSLCGKFKIKQMKTTVSHPQANGLVERANKSLMHGLKKRLGRESLTYGSEAVIPAEIGMLTYQPIQFNEALNEEEMPLKLDLIQERRETVAIREAKYKKKVEQYYNKRVRHLLFKVRDFIYRGNKASRL</sequence>
<dbReference type="PROSITE" id="PS50994">
    <property type="entry name" value="INTEGRASE"/>
    <property type="match status" value="1"/>
</dbReference>
<reference evidence="2" key="1">
    <citation type="journal article" date="2019" name="Sci. Rep.">
        <title>Draft genome of Tanacetum cinerariifolium, the natural source of mosquito coil.</title>
        <authorList>
            <person name="Yamashiro T."/>
            <person name="Shiraishi A."/>
            <person name="Satake H."/>
            <person name="Nakayama K."/>
        </authorList>
    </citation>
    <scope>NUCLEOTIDE SEQUENCE</scope>
</reference>
<dbReference type="InterPro" id="IPR041577">
    <property type="entry name" value="RT_RNaseH_2"/>
</dbReference>
<dbReference type="InterPro" id="IPR012337">
    <property type="entry name" value="RNaseH-like_sf"/>
</dbReference>
<dbReference type="PANTHER" id="PTHR48475">
    <property type="entry name" value="RIBONUCLEASE H"/>
    <property type="match status" value="1"/>
</dbReference>
<dbReference type="Gene3D" id="3.30.420.10">
    <property type="entry name" value="Ribonuclease H-like superfamily/Ribonuclease H"/>
    <property type="match status" value="2"/>
</dbReference>
<dbReference type="AlphaFoldDB" id="A0A699H7J5"/>
<comment type="caution">
    <text evidence="2">The sequence shown here is derived from an EMBL/GenBank/DDBJ whole genome shotgun (WGS) entry which is preliminary data.</text>
</comment>
<dbReference type="InterPro" id="IPR001584">
    <property type="entry name" value="Integrase_cat-core"/>
</dbReference>
<feature type="non-terminal residue" evidence="2">
    <location>
        <position position="1"/>
    </location>
</feature>
<accession>A0A699H7J5</accession>
<organism evidence="2">
    <name type="scientific">Tanacetum cinerariifolium</name>
    <name type="common">Dalmatian daisy</name>
    <name type="synonym">Chrysanthemum cinerariifolium</name>
    <dbReference type="NCBI Taxonomy" id="118510"/>
    <lineage>
        <taxon>Eukaryota</taxon>
        <taxon>Viridiplantae</taxon>
        <taxon>Streptophyta</taxon>
        <taxon>Embryophyta</taxon>
        <taxon>Tracheophyta</taxon>
        <taxon>Spermatophyta</taxon>
        <taxon>Magnoliopsida</taxon>
        <taxon>eudicotyledons</taxon>
        <taxon>Gunneridae</taxon>
        <taxon>Pentapetalae</taxon>
        <taxon>asterids</taxon>
        <taxon>campanulids</taxon>
        <taxon>Asterales</taxon>
        <taxon>Asteraceae</taxon>
        <taxon>Asteroideae</taxon>
        <taxon>Anthemideae</taxon>
        <taxon>Anthemidinae</taxon>
        <taxon>Tanacetum</taxon>
    </lineage>
</organism>
<dbReference type="SUPFAM" id="SSF56672">
    <property type="entry name" value="DNA/RNA polymerases"/>
    <property type="match status" value="1"/>
</dbReference>
<dbReference type="InterPro" id="IPR036397">
    <property type="entry name" value="RNaseH_sf"/>
</dbReference>
<dbReference type="Pfam" id="PF13456">
    <property type="entry name" value="RVT_3"/>
    <property type="match status" value="1"/>
</dbReference>
<dbReference type="PANTHER" id="PTHR48475:SF2">
    <property type="entry name" value="RIBONUCLEASE H"/>
    <property type="match status" value="1"/>
</dbReference>
<proteinExistence type="predicted"/>
<gene>
    <name evidence="2" type="ORF">Tci_336641</name>
</gene>
<feature type="domain" description="Integrase catalytic" evidence="1">
    <location>
        <begin position="443"/>
        <end position="542"/>
    </location>
</feature>
<dbReference type="GO" id="GO:0004523">
    <property type="term" value="F:RNA-DNA hybrid ribonuclease activity"/>
    <property type="evidence" value="ECO:0007669"/>
    <property type="project" value="InterPro"/>
</dbReference>
<dbReference type="SUPFAM" id="SSF53098">
    <property type="entry name" value="Ribonuclease H-like"/>
    <property type="match status" value="1"/>
</dbReference>
<protein>
    <recommendedName>
        <fullName evidence="1">Integrase catalytic domain-containing protein</fullName>
    </recommendedName>
</protein>
<dbReference type="InterPro" id="IPR043502">
    <property type="entry name" value="DNA/RNA_pol_sf"/>
</dbReference>
<dbReference type="GO" id="GO:0015074">
    <property type="term" value="P:DNA integration"/>
    <property type="evidence" value="ECO:0007669"/>
    <property type="project" value="InterPro"/>
</dbReference>
<evidence type="ECO:0000313" key="2">
    <source>
        <dbReference type="EMBL" id="GEX64666.1"/>
    </source>
</evidence>
<dbReference type="EMBL" id="BKCJ010121047">
    <property type="protein sequence ID" value="GEX64666.1"/>
    <property type="molecule type" value="Genomic_DNA"/>
</dbReference>
<dbReference type="Pfam" id="PF17919">
    <property type="entry name" value="RT_RNaseH_2"/>
    <property type="match status" value="1"/>
</dbReference>